<reference evidence="1" key="1">
    <citation type="submission" date="2018-05" db="EMBL/GenBank/DDBJ databases">
        <title>Draft genome of Mucuna pruriens seed.</title>
        <authorList>
            <person name="Nnadi N.E."/>
            <person name="Vos R."/>
            <person name="Hasami M.H."/>
            <person name="Devisetty U.K."/>
            <person name="Aguiy J.C."/>
        </authorList>
    </citation>
    <scope>NUCLEOTIDE SEQUENCE [LARGE SCALE GENOMIC DNA]</scope>
    <source>
        <strain evidence="1">JCA_2017</strain>
    </source>
</reference>
<keyword evidence="2" id="KW-1185">Reference proteome</keyword>
<comment type="caution">
    <text evidence="1">The sequence shown here is derived from an EMBL/GenBank/DDBJ whole genome shotgun (WGS) entry which is preliminary data.</text>
</comment>
<proteinExistence type="predicted"/>
<dbReference type="OrthoDB" id="6770341at2759"/>
<accession>A0A371FLU4</accession>
<name>A0A371FLU4_MUCPR</name>
<protein>
    <submittedName>
        <fullName evidence="1">Uncharacterized protein</fullName>
    </submittedName>
</protein>
<feature type="non-terminal residue" evidence="1">
    <location>
        <position position="1"/>
    </location>
</feature>
<organism evidence="1 2">
    <name type="scientific">Mucuna pruriens</name>
    <name type="common">Velvet bean</name>
    <name type="synonym">Dolichos pruriens</name>
    <dbReference type="NCBI Taxonomy" id="157652"/>
    <lineage>
        <taxon>Eukaryota</taxon>
        <taxon>Viridiplantae</taxon>
        <taxon>Streptophyta</taxon>
        <taxon>Embryophyta</taxon>
        <taxon>Tracheophyta</taxon>
        <taxon>Spermatophyta</taxon>
        <taxon>Magnoliopsida</taxon>
        <taxon>eudicotyledons</taxon>
        <taxon>Gunneridae</taxon>
        <taxon>Pentapetalae</taxon>
        <taxon>rosids</taxon>
        <taxon>fabids</taxon>
        <taxon>Fabales</taxon>
        <taxon>Fabaceae</taxon>
        <taxon>Papilionoideae</taxon>
        <taxon>50 kb inversion clade</taxon>
        <taxon>NPAAA clade</taxon>
        <taxon>indigoferoid/millettioid clade</taxon>
        <taxon>Phaseoleae</taxon>
        <taxon>Mucuna</taxon>
    </lineage>
</organism>
<sequence>MSSKIIGFDILDIQILGLSSQLCGQKSNTFKLTRSLLVEENLSDKWGKMKDILFVKKMHLPGFATQKPESVFDEEWGFEH</sequence>
<dbReference type="EMBL" id="QJKJ01008599">
    <property type="protein sequence ID" value="RDX79231.1"/>
    <property type="molecule type" value="Genomic_DNA"/>
</dbReference>
<gene>
    <name evidence="1" type="ORF">CR513_40371</name>
</gene>
<dbReference type="AlphaFoldDB" id="A0A371FLU4"/>
<evidence type="ECO:0000313" key="2">
    <source>
        <dbReference type="Proteomes" id="UP000257109"/>
    </source>
</evidence>
<dbReference type="Proteomes" id="UP000257109">
    <property type="component" value="Unassembled WGS sequence"/>
</dbReference>
<evidence type="ECO:0000313" key="1">
    <source>
        <dbReference type="EMBL" id="RDX79231.1"/>
    </source>
</evidence>